<keyword evidence="2" id="KW-0732">Signal</keyword>
<dbReference type="EMBL" id="JAHUTJ010024265">
    <property type="protein sequence ID" value="MED6272750.1"/>
    <property type="molecule type" value="Genomic_DNA"/>
</dbReference>
<reference evidence="6 7" key="1">
    <citation type="submission" date="2021-06" db="EMBL/GenBank/DDBJ databases">
        <authorList>
            <person name="Palmer J.M."/>
        </authorList>
    </citation>
    <scope>NUCLEOTIDE SEQUENCE [LARGE SCALE GENOMIC DNA]</scope>
    <source>
        <strain evidence="6 7">CL_MEX2019</strain>
        <tissue evidence="6">Muscle</tissue>
    </source>
</reference>
<evidence type="ECO:0000256" key="2">
    <source>
        <dbReference type="ARBA" id="ARBA00022729"/>
    </source>
</evidence>
<dbReference type="Proteomes" id="UP001352852">
    <property type="component" value="Unassembled WGS sequence"/>
</dbReference>
<keyword evidence="7" id="KW-1185">Reference proteome</keyword>
<dbReference type="Gene3D" id="2.10.70.10">
    <property type="entry name" value="Complement Module, domain 1"/>
    <property type="match status" value="2"/>
</dbReference>
<dbReference type="PROSITE" id="PS50923">
    <property type="entry name" value="SUSHI"/>
    <property type="match status" value="1"/>
</dbReference>
<evidence type="ECO:0000259" key="5">
    <source>
        <dbReference type="PROSITE" id="PS50923"/>
    </source>
</evidence>
<feature type="domain" description="Sushi" evidence="5">
    <location>
        <begin position="70"/>
        <end position="132"/>
    </location>
</feature>
<evidence type="ECO:0000313" key="7">
    <source>
        <dbReference type="Proteomes" id="UP001352852"/>
    </source>
</evidence>
<dbReference type="InterPro" id="IPR035976">
    <property type="entry name" value="Sushi/SCR/CCP_sf"/>
</dbReference>
<evidence type="ECO:0000313" key="6">
    <source>
        <dbReference type="EMBL" id="MED6272750.1"/>
    </source>
</evidence>
<comment type="caution">
    <text evidence="6">The sequence shown here is derived from an EMBL/GenBank/DDBJ whole genome shotgun (WGS) entry which is preliminary data.</text>
</comment>
<dbReference type="InterPro" id="IPR000436">
    <property type="entry name" value="Sushi_SCR_CCP_dom"/>
</dbReference>
<sequence>MLTLIPLSECVSAFCERLSDSRLTVADMHKERYMEGDVIAYVCTAPGANAEGIATCRNGKWIKTEKCPGIPCGVPQLGRGLKIFGVQPKTNEVNPGDRIVFSCEDEYDLEGSDEILCSETGKWEAPLPTCSGTFTS</sequence>
<organism evidence="6 7">
    <name type="scientific">Characodon lateralis</name>
    <dbReference type="NCBI Taxonomy" id="208331"/>
    <lineage>
        <taxon>Eukaryota</taxon>
        <taxon>Metazoa</taxon>
        <taxon>Chordata</taxon>
        <taxon>Craniata</taxon>
        <taxon>Vertebrata</taxon>
        <taxon>Euteleostomi</taxon>
        <taxon>Actinopterygii</taxon>
        <taxon>Neopterygii</taxon>
        <taxon>Teleostei</taxon>
        <taxon>Neoteleostei</taxon>
        <taxon>Acanthomorphata</taxon>
        <taxon>Ovalentaria</taxon>
        <taxon>Atherinomorphae</taxon>
        <taxon>Cyprinodontiformes</taxon>
        <taxon>Goodeidae</taxon>
        <taxon>Characodon</taxon>
    </lineage>
</organism>
<dbReference type="SUPFAM" id="SSF57535">
    <property type="entry name" value="Complement control module/SCR domain"/>
    <property type="match status" value="1"/>
</dbReference>
<keyword evidence="3 4" id="KW-1015">Disulfide bond</keyword>
<dbReference type="PANTHER" id="PTHR45785:SF7">
    <property type="entry name" value="COMPLEMENT FACTOR H"/>
    <property type="match status" value="1"/>
</dbReference>
<proteinExistence type="predicted"/>
<feature type="disulfide bond" evidence="4">
    <location>
        <begin position="103"/>
        <end position="130"/>
    </location>
</feature>
<evidence type="ECO:0000256" key="4">
    <source>
        <dbReference type="PROSITE-ProRule" id="PRU00302"/>
    </source>
</evidence>
<keyword evidence="1 4" id="KW-0768">Sushi</keyword>
<dbReference type="PANTHER" id="PTHR45785">
    <property type="entry name" value="COMPLEMENT FACTOR H-RELATED"/>
    <property type="match status" value="1"/>
</dbReference>
<accession>A0ABU7DE40</accession>
<dbReference type="Pfam" id="PF00084">
    <property type="entry name" value="Sushi"/>
    <property type="match status" value="1"/>
</dbReference>
<dbReference type="SMART" id="SM00032">
    <property type="entry name" value="CCP"/>
    <property type="match status" value="2"/>
</dbReference>
<comment type="caution">
    <text evidence="4">Lacks conserved residue(s) required for the propagation of feature annotation.</text>
</comment>
<name>A0ABU7DE40_9TELE</name>
<dbReference type="CDD" id="cd00033">
    <property type="entry name" value="CCP"/>
    <property type="match status" value="1"/>
</dbReference>
<gene>
    <name evidence="6" type="ORF">CHARACLAT_033653</name>
</gene>
<evidence type="ECO:0000256" key="1">
    <source>
        <dbReference type="ARBA" id="ARBA00022659"/>
    </source>
</evidence>
<evidence type="ECO:0000256" key="3">
    <source>
        <dbReference type="ARBA" id="ARBA00023157"/>
    </source>
</evidence>
<protein>
    <recommendedName>
        <fullName evidence="5">Sushi domain-containing protein</fullName>
    </recommendedName>
</protein>
<dbReference type="InterPro" id="IPR051503">
    <property type="entry name" value="ComplSys_Reg/VirEntry_Med"/>
</dbReference>